<comment type="catalytic activity">
    <reaction evidence="1">
        <text>ATP + protein L-histidine = ADP + protein N-phospho-L-histidine.</text>
        <dbReference type="EC" id="2.7.13.3"/>
    </reaction>
</comment>
<dbReference type="PROSITE" id="PS01124">
    <property type="entry name" value="HTH_ARAC_FAMILY_2"/>
    <property type="match status" value="1"/>
</dbReference>
<dbReference type="Proteomes" id="UP001139409">
    <property type="component" value="Unassembled WGS sequence"/>
</dbReference>
<keyword evidence="11" id="KW-0804">Transcription</keyword>
<evidence type="ECO:0000256" key="4">
    <source>
        <dbReference type="ARBA" id="ARBA00022679"/>
    </source>
</evidence>
<dbReference type="Pfam" id="PF02518">
    <property type="entry name" value="HATPase_c"/>
    <property type="match status" value="1"/>
</dbReference>
<evidence type="ECO:0000256" key="10">
    <source>
        <dbReference type="ARBA" id="ARBA00023125"/>
    </source>
</evidence>
<dbReference type="InterPro" id="IPR018060">
    <property type="entry name" value="HTH_AraC"/>
</dbReference>
<dbReference type="PROSITE" id="PS50109">
    <property type="entry name" value="HIS_KIN"/>
    <property type="match status" value="1"/>
</dbReference>
<keyword evidence="7" id="KW-0067">ATP-binding</keyword>
<dbReference type="InterPro" id="IPR004358">
    <property type="entry name" value="Sig_transdc_His_kin-like_C"/>
</dbReference>
<keyword evidence="10" id="KW-0238">DNA-binding</keyword>
<dbReference type="SUPFAM" id="SSF55874">
    <property type="entry name" value="ATPase domain of HSP90 chaperone/DNA topoisomerase II/histidine kinase"/>
    <property type="match status" value="1"/>
</dbReference>
<dbReference type="SMART" id="SM00342">
    <property type="entry name" value="HTH_ARAC"/>
    <property type="match status" value="1"/>
</dbReference>
<dbReference type="InterPro" id="IPR011006">
    <property type="entry name" value="CheY-like_superfamily"/>
</dbReference>
<dbReference type="GO" id="GO:0005524">
    <property type="term" value="F:ATP binding"/>
    <property type="evidence" value="ECO:0007669"/>
    <property type="project" value="UniProtKB-KW"/>
</dbReference>
<feature type="domain" description="HTH araC/xylS-type" evidence="14">
    <location>
        <begin position="1288"/>
        <end position="1387"/>
    </location>
</feature>
<dbReference type="RefSeq" id="WP_225697866.1">
    <property type="nucleotide sequence ID" value="NZ_JAIXNE010000002.1"/>
</dbReference>
<dbReference type="PROSITE" id="PS00041">
    <property type="entry name" value="HTH_ARAC_FAMILY_1"/>
    <property type="match status" value="1"/>
</dbReference>
<dbReference type="GO" id="GO:0003700">
    <property type="term" value="F:DNA-binding transcription factor activity"/>
    <property type="evidence" value="ECO:0007669"/>
    <property type="project" value="InterPro"/>
</dbReference>
<dbReference type="Gene3D" id="3.40.50.2300">
    <property type="match status" value="1"/>
</dbReference>
<evidence type="ECO:0000259" key="16">
    <source>
        <dbReference type="PROSITE" id="PS50110"/>
    </source>
</evidence>
<evidence type="ECO:0000256" key="7">
    <source>
        <dbReference type="ARBA" id="ARBA00022840"/>
    </source>
</evidence>
<dbReference type="InterPro" id="IPR036890">
    <property type="entry name" value="HATPase_C_sf"/>
</dbReference>
<evidence type="ECO:0000313" key="20">
    <source>
        <dbReference type="Proteomes" id="UP001139409"/>
    </source>
</evidence>
<dbReference type="EMBL" id="JAIXNE010000004">
    <property type="protein sequence ID" value="MCA6077058.1"/>
    <property type="molecule type" value="Genomic_DNA"/>
</dbReference>
<evidence type="ECO:0000256" key="1">
    <source>
        <dbReference type="ARBA" id="ARBA00000085"/>
    </source>
</evidence>
<keyword evidence="20" id="KW-1185">Reference proteome</keyword>
<dbReference type="Pfam" id="PF07494">
    <property type="entry name" value="Reg_prop"/>
    <property type="match status" value="4"/>
</dbReference>
<evidence type="ECO:0000259" key="15">
    <source>
        <dbReference type="PROSITE" id="PS50109"/>
    </source>
</evidence>
<dbReference type="PROSITE" id="PS50110">
    <property type="entry name" value="RESPONSE_REGULATORY"/>
    <property type="match status" value="1"/>
</dbReference>
<evidence type="ECO:0000256" key="12">
    <source>
        <dbReference type="PROSITE-ProRule" id="PRU00169"/>
    </source>
</evidence>
<dbReference type="InterPro" id="IPR011123">
    <property type="entry name" value="Y_Y_Y"/>
</dbReference>
<feature type="chain" id="PRO_5041197715" description="histidine kinase" evidence="13">
    <location>
        <begin position="20"/>
        <end position="1393"/>
    </location>
</feature>
<dbReference type="Pfam" id="PF07495">
    <property type="entry name" value="Y_Y_Y"/>
    <property type="match status" value="1"/>
</dbReference>
<dbReference type="Gene3D" id="1.10.287.130">
    <property type="match status" value="1"/>
</dbReference>
<dbReference type="InterPro" id="IPR005467">
    <property type="entry name" value="His_kinase_dom"/>
</dbReference>
<evidence type="ECO:0000256" key="9">
    <source>
        <dbReference type="ARBA" id="ARBA00023015"/>
    </source>
</evidence>
<dbReference type="InterPro" id="IPR018062">
    <property type="entry name" value="HTH_AraC-typ_CS"/>
</dbReference>
<dbReference type="Pfam" id="PF00072">
    <property type="entry name" value="Response_reg"/>
    <property type="match status" value="1"/>
</dbReference>
<dbReference type="PANTHER" id="PTHR43547:SF2">
    <property type="entry name" value="HYBRID SIGNAL TRANSDUCTION HISTIDINE KINASE C"/>
    <property type="match status" value="1"/>
</dbReference>
<keyword evidence="8" id="KW-0902">Two-component regulatory system</keyword>
<dbReference type="Pfam" id="PF00512">
    <property type="entry name" value="HisKA"/>
    <property type="match status" value="1"/>
</dbReference>
<dbReference type="FunFam" id="3.30.565.10:FF:000037">
    <property type="entry name" value="Hybrid sensor histidine kinase/response regulator"/>
    <property type="match status" value="1"/>
</dbReference>
<dbReference type="SUPFAM" id="SSF52172">
    <property type="entry name" value="CheY-like"/>
    <property type="match status" value="1"/>
</dbReference>
<evidence type="ECO:0000256" key="11">
    <source>
        <dbReference type="ARBA" id="ARBA00023163"/>
    </source>
</evidence>
<dbReference type="SUPFAM" id="SSF47384">
    <property type="entry name" value="Homodimeric domain of signal transducing histidine kinase"/>
    <property type="match status" value="1"/>
</dbReference>
<comment type="caution">
    <text evidence="19">The sequence shown here is derived from an EMBL/GenBank/DDBJ whole genome shotgun (WGS) entry which is preliminary data.</text>
</comment>
<evidence type="ECO:0000256" key="3">
    <source>
        <dbReference type="ARBA" id="ARBA00022553"/>
    </source>
</evidence>
<dbReference type="GO" id="GO:0000155">
    <property type="term" value="F:phosphorelay sensor kinase activity"/>
    <property type="evidence" value="ECO:0007669"/>
    <property type="project" value="InterPro"/>
</dbReference>
<dbReference type="PRINTS" id="PR00344">
    <property type="entry name" value="BCTRLSENSOR"/>
</dbReference>
<proteinExistence type="predicted"/>
<dbReference type="InterPro" id="IPR011110">
    <property type="entry name" value="Reg_prop"/>
</dbReference>
<dbReference type="Gene3D" id="2.130.10.10">
    <property type="entry name" value="YVTN repeat-like/Quinoprotein amine dehydrogenase"/>
    <property type="match status" value="3"/>
</dbReference>
<evidence type="ECO:0000313" key="17">
    <source>
        <dbReference type="EMBL" id="MCA6074753.1"/>
    </source>
</evidence>
<dbReference type="InterPro" id="IPR036097">
    <property type="entry name" value="HisK_dim/P_sf"/>
</dbReference>
<dbReference type="SMART" id="SM00387">
    <property type="entry name" value="HATPase_c"/>
    <property type="match status" value="1"/>
</dbReference>
<keyword evidence="4" id="KW-0808">Transferase</keyword>
<evidence type="ECO:0000256" key="6">
    <source>
        <dbReference type="ARBA" id="ARBA00022777"/>
    </source>
</evidence>
<dbReference type="EMBL" id="JAIXNE010000002">
    <property type="protein sequence ID" value="MCA6074753.1"/>
    <property type="molecule type" value="Genomic_DNA"/>
</dbReference>
<sequence length="1393" mass="156958">MNKLIACIILFFIPFAQNAQEFPPHARNYTYKFDHFDLESGLSQATVQCIFQDSRGFLWIGTEDGLNRFDGYEFKVFRNNPFDSTSLSYNDISSIEEDQEGNLWIGTYGGGLNQFDPFQEKFTVYRQNGDDQNSISSNVILKIFKDENERLWITTANTNEGQGMLHQFLKDENRFQQYSITFDGITTNNSRALAQDMYGNLWVGTAEGIFVFNPDQEKFITNIRHDPLEKNTIGNNSVMSILVTENGKIWIARSGFPGGGISRIDVLNNEYELRVRNYYQDLNKVITDQSSLIDNNTRDLVKSADGKIWIATGWGISVYDPVKDNFENIKYNSLNTSSIMENDIRSILKDRSGTIWIGYASKGLSKLSSNKGFLHIGKSDIDGQSLITNNVFAIQQDDAGNIWVGSLEGGLNKVVFDRNNFAGPYSITQYRQGTSRKTMAHPDIFSISDGSDGSLWIGTLGGGLYHFDPTTEEFDIYGFDPSNPYSLQNNGVRTTFVAADQSLWTGTNDGLFKSDVDQGGNRKFLKLIPAADNPSSYKHASIASITEDKMGHLWVSSQSGAVYYMNAENKFSMVLQPDRPMKLFSSKFDSKGLLWLCTNVGLFSYQIEPDASLGVRLTLLKFYDSNNSALPNSSIYKILEDIHGDLWLSHVKGISRLSREDNSFINYSVEDGLQSNEFNSNAGCNLENGYLCFGGINGINIFHPDSLKHNLTVPPVVITQFNILNEPRELMKNGYTLSYLENTLSFEFASLDFTAPQKNRYSYQMVGFDKDWIDSGSRRNISYTNLDPGTYTFRVRGTNNDGVWNEQGASMEIIILPPPWRTWWAYSLYGLGIILLLLAVRRQIISRERLKARIKLEQLEISKYQELDLMKSRFFANISHEFRTPLTLLLGPIDKRIQAAKDPAEKSELQQMYRNASRLLNLVNQLLDLSKKEASAMKLSCVYGELQTAVSLISSQFFSIAASKEITFKISEDVRVIMYYDQDKLEKIVGNLLSNSFKYTPEGGQIAIEILKAAPDAQFPDGCAILNVSDSGIGISEEELGKIFDLFYQVDLSSTREFEGSGVGLSLTKELVELHHGTIEVQSVPGKGSTFTVRLPLGRSHLNDDEISVQISEDVVGSPENAGDQINDSGHLPVGSLQQDTILIIEDNLDLRHYIRSELSDTYAMLEAKDGQEGIAAAIRELPTLIITDLMMPLKDGLTVCQELKADERTCHIPIILLTAKVDIETKLKGYQFGADEYIPKPFKVNELLIRIENLLFNRKLVREKYTREITINPTSVIVESMDERFIQKTMEIIEERLAETDFGVEDLARDLGVSYTQLYRKMDATTGFSPNELIRHMRLLRAADLMRQQAGNVGDIAFLVGFNNLSYFSKVFKEKFGLTPIEYLKNPPPAGH</sequence>
<keyword evidence="3 12" id="KW-0597">Phosphoprotein</keyword>
<evidence type="ECO:0000313" key="19">
    <source>
        <dbReference type="EMBL" id="MCA6077058.1"/>
    </source>
</evidence>
<dbReference type="CDD" id="cd00146">
    <property type="entry name" value="PKD"/>
    <property type="match status" value="1"/>
</dbReference>
<dbReference type="InterPro" id="IPR015943">
    <property type="entry name" value="WD40/YVTN_repeat-like_dom_sf"/>
</dbReference>
<dbReference type="Gene3D" id="1.10.10.60">
    <property type="entry name" value="Homeodomain-like"/>
    <property type="match status" value="1"/>
</dbReference>
<evidence type="ECO:0000256" key="13">
    <source>
        <dbReference type="SAM" id="SignalP"/>
    </source>
</evidence>
<dbReference type="SUPFAM" id="SSF46689">
    <property type="entry name" value="Homeodomain-like"/>
    <property type="match status" value="1"/>
</dbReference>
<keyword evidence="5" id="KW-0547">Nucleotide-binding</keyword>
<dbReference type="SMART" id="SM00388">
    <property type="entry name" value="HisKA"/>
    <property type="match status" value="1"/>
</dbReference>
<dbReference type="PANTHER" id="PTHR43547">
    <property type="entry name" value="TWO-COMPONENT HISTIDINE KINASE"/>
    <property type="match status" value="1"/>
</dbReference>
<evidence type="ECO:0000256" key="5">
    <source>
        <dbReference type="ARBA" id="ARBA00022741"/>
    </source>
</evidence>
<dbReference type="SMART" id="SM00448">
    <property type="entry name" value="REC"/>
    <property type="match status" value="1"/>
</dbReference>
<dbReference type="Gene3D" id="3.30.565.10">
    <property type="entry name" value="Histidine kinase-like ATPase, C-terminal domain"/>
    <property type="match status" value="1"/>
</dbReference>
<name>A0A9X1KXM1_9BACT</name>
<keyword evidence="13" id="KW-0732">Signal</keyword>
<dbReference type="FunFam" id="1.10.287.130:FF:000045">
    <property type="entry name" value="Two-component system sensor histidine kinase/response regulator"/>
    <property type="match status" value="1"/>
</dbReference>
<keyword evidence="6" id="KW-0418">Kinase</keyword>
<keyword evidence="9" id="KW-0805">Transcription regulation</keyword>
<dbReference type="FunFam" id="2.60.40.10:FF:000791">
    <property type="entry name" value="Two-component system sensor histidine kinase/response regulator"/>
    <property type="match status" value="1"/>
</dbReference>
<feature type="domain" description="Response regulatory" evidence="16">
    <location>
        <begin position="1141"/>
        <end position="1256"/>
    </location>
</feature>
<gene>
    <name evidence="17" type="ORF">LDX50_07715</name>
    <name evidence="18" type="ORF">LDX50_13685</name>
    <name evidence="19" type="ORF">LDX50_19405</name>
</gene>
<dbReference type="InterPro" id="IPR013783">
    <property type="entry name" value="Ig-like_fold"/>
</dbReference>
<evidence type="ECO:0000256" key="8">
    <source>
        <dbReference type="ARBA" id="ARBA00023012"/>
    </source>
</evidence>
<organism evidence="19 20">
    <name type="scientific">Fulvivirga sedimenti</name>
    <dbReference type="NCBI Taxonomy" id="2879465"/>
    <lineage>
        <taxon>Bacteria</taxon>
        <taxon>Pseudomonadati</taxon>
        <taxon>Bacteroidota</taxon>
        <taxon>Cytophagia</taxon>
        <taxon>Cytophagales</taxon>
        <taxon>Fulvivirgaceae</taxon>
        <taxon>Fulvivirga</taxon>
    </lineage>
</organism>
<dbReference type="GO" id="GO:0043565">
    <property type="term" value="F:sequence-specific DNA binding"/>
    <property type="evidence" value="ECO:0007669"/>
    <property type="project" value="InterPro"/>
</dbReference>
<accession>A0A9X1KXM1</accession>
<dbReference type="InterPro" id="IPR009057">
    <property type="entry name" value="Homeodomain-like_sf"/>
</dbReference>
<dbReference type="Pfam" id="PF12833">
    <property type="entry name" value="HTH_18"/>
    <property type="match status" value="1"/>
</dbReference>
<dbReference type="InterPro" id="IPR003594">
    <property type="entry name" value="HATPase_dom"/>
</dbReference>
<dbReference type="EC" id="2.7.13.3" evidence="2"/>
<feature type="domain" description="Histidine kinase" evidence="15">
    <location>
        <begin position="877"/>
        <end position="1099"/>
    </location>
</feature>
<dbReference type="InterPro" id="IPR001789">
    <property type="entry name" value="Sig_transdc_resp-reg_receiver"/>
</dbReference>
<evidence type="ECO:0000259" key="14">
    <source>
        <dbReference type="PROSITE" id="PS01124"/>
    </source>
</evidence>
<dbReference type="SUPFAM" id="SSF63829">
    <property type="entry name" value="Calcium-dependent phosphotriesterase"/>
    <property type="match status" value="3"/>
</dbReference>
<dbReference type="EMBL" id="JAIXNE010000003">
    <property type="protein sequence ID" value="MCA6075930.1"/>
    <property type="molecule type" value="Genomic_DNA"/>
</dbReference>
<protein>
    <recommendedName>
        <fullName evidence="2">histidine kinase</fullName>
        <ecNumber evidence="2">2.7.13.3</ecNumber>
    </recommendedName>
</protein>
<reference evidence="19" key="1">
    <citation type="submission" date="2021-09" db="EMBL/GenBank/DDBJ databases">
        <title>Fulvivirga sp. isolated from coastal sediment.</title>
        <authorList>
            <person name="Yu H."/>
        </authorList>
    </citation>
    <scope>NUCLEOTIDE SEQUENCE</scope>
    <source>
        <strain evidence="19">1062</strain>
    </source>
</reference>
<feature type="modified residue" description="4-aspartylphosphate" evidence="12">
    <location>
        <position position="1189"/>
    </location>
</feature>
<evidence type="ECO:0000256" key="2">
    <source>
        <dbReference type="ARBA" id="ARBA00012438"/>
    </source>
</evidence>
<dbReference type="Gene3D" id="2.60.40.10">
    <property type="entry name" value="Immunoglobulins"/>
    <property type="match status" value="1"/>
</dbReference>
<dbReference type="InterPro" id="IPR003661">
    <property type="entry name" value="HisK_dim/P_dom"/>
</dbReference>
<dbReference type="CDD" id="cd00082">
    <property type="entry name" value="HisKA"/>
    <property type="match status" value="1"/>
</dbReference>
<dbReference type="CDD" id="cd16922">
    <property type="entry name" value="HATPase_EvgS-ArcB-TorS-like"/>
    <property type="match status" value="1"/>
</dbReference>
<evidence type="ECO:0000313" key="18">
    <source>
        <dbReference type="EMBL" id="MCA6075930.1"/>
    </source>
</evidence>
<feature type="signal peptide" evidence="13">
    <location>
        <begin position="1"/>
        <end position="19"/>
    </location>
</feature>